<name>A0A5N5WN15_9EURO</name>
<feature type="compositionally biased region" description="Polar residues" evidence="1">
    <location>
        <begin position="22"/>
        <end position="34"/>
    </location>
</feature>
<evidence type="ECO:0000313" key="2">
    <source>
        <dbReference type="EMBL" id="KAB8069195.1"/>
    </source>
</evidence>
<gene>
    <name evidence="2" type="ORF">BDV29DRAFT_161686</name>
</gene>
<evidence type="ECO:0000256" key="1">
    <source>
        <dbReference type="SAM" id="MobiDB-lite"/>
    </source>
</evidence>
<proteinExistence type="predicted"/>
<keyword evidence="3" id="KW-1185">Reference proteome</keyword>
<accession>A0A5N5WN15</accession>
<dbReference type="AlphaFoldDB" id="A0A5N5WN15"/>
<feature type="region of interest" description="Disordered" evidence="1">
    <location>
        <begin position="418"/>
        <end position="438"/>
    </location>
</feature>
<dbReference type="EMBL" id="ML732352">
    <property type="protein sequence ID" value="KAB8069195.1"/>
    <property type="molecule type" value="Genomic_DNA"/>
</dbReference>
<organism evidence="2 3">
    <name type="scientific">Aspergillus leporis</name>
    <dbReference type="NCBI Taxonomy" id="41062"/>
    <lineage>
        <taxon>Eukaryota</taxon>
        <taxon>Fungi</taxon>
        <taxon>Dikarya</taxon>
        <taxon>Ascomycota</taxon>
        <taxon>Pezizomycotina</taxon>
        <taxon>Eurotiomycetes</taxon>
        <taxon>Eurotiomycetidae</taxon>
        <taxon>Eurotiales</taxon>
        <taxon>Aspergillaceae</taxon>
        <taxon>Aspergillus</taxon>
        <taxon>Aspergillus subgen. Circumdati</taxon>
    </lineage>
</organism>
<dbReference type="Proteomes" id="UP000326565">
    <property type="component" value="Unassembled WGS sequence"/>
</dbReference>
<protein>
    <submittedName>
        <fullName evidence="2">Uncharacterized protein</fullName>
    </submittedName>
</protein>
<feature type="compositionally biased region" description="Polar residues" evidence="1">
    <location>
        <begin position="1"/>
        <end position="15"/>
    </location>
</feature>
<dbReference type="OrthoDB" id="4364447at2759"/>
<evidence type="ECO:0000313" key="3">
    <source>
        <dbReference type="Proteomes" id="UP000326565"/>
    </source>
</evidence>
<reference evidence="2 3" key="1">
    <citation type="submission" date="2019-04" db="EMBL/GenBank/DDBJ databases">
        <title>Friends and foes A comparative genomics study of 23 Aspergillus species from section Flavi.</title>
        <authorList>
            <consortium name="DOE Joint Genome Institute"/>
            <person name="Kjaerbolling I."/>
            <person name="Vesth T."/>
            <person name="Frisvad J.C."/>
            <person name="Nybo J.L."/>
            <person name="Theobald S."/>
            <person name="Kildgaard S."/>
            <person name="Isbrandt T."/>
            <person name="Kuo A."/>
            <person name="Sato A."/>
            <person name="Lyhne E.K."/>
            <person name="Kogle M.E."/>
            <person name="Wiebenga A."/>
            <person name="Kun R.S."/>
            <person name="Lubbers R.J."/>
            <person name="Makela M.R."/>
            <person name="Barry K."/>
            <person name="Chovatia M."/>
            <person name="Clum A."/>
            <person name="Daum C."/>
            <person name="Haridas S."/>
            <person name="He G."/>
            <person name="LaButti K."/>
            <person name="Lipzen A."/>
            <person name="Mondo S."/>
            <person name="Riley R."/>
            <person name="Salamov A."/>
            <person name="Simmons B.A."/>
            <person name="Magnuson J.K."/>
            <person name="Henrissat B."/>
            <person name="Mortensen U.H."/>
            <person name="Larsen T.O."/>
            <person name="Devries R.P."/>
            <person name="Grigoriev I.V."/>
            <person name="Machida M."/>
            <person name="Baker S.E."/>
            <person name="Andersen M.R."/>
        </authorList>
    </citation>
    <scope>NUCLEOTIDE SEQUENCE [LARGE SCALE GENOMIC DNA]</scope>
    <source>
        <strain evidence="2 3">CBS 151.66</strain>
    </source>
</reference>
<feature type="region of interest" description="Disordered" evidence="1">
    <location>
        <begin position="1"/>
        <end position="64"/>
    </location>
</feature>
<sequence length="531" mass="59815">MPIPTYNSNQDQTNPAAPGTAGQASLESLSSINNTGGRVLGTGSGGTVTAPGYSSGENDRPLSKEEADQLYEERMEEDVPWLQPIMANPFPREASPYDTFQRWDAPTPGSFHGMLASPSNLSYISSRYGGPYVRYSTPSQTQNRLPLLGLDDWEEERAYDEQPPVCIYYSIEWKLALNKRVVVSDTEQNLVLAPSAYWDKFLKPKLERLVGQKFSRDQQVRPDDTAMIVAINDRSEHNLTKRFEKTNIDWSLVEDQLLGWGDLFRAGKKLSLIITFYYLGDSRPYQKKGDKRGSSATLRMQVEMEDQLSAERNSGLSSSWRQVYQLMRCHDKACKQGVHCFEDPVTQKHFPLTQHHLSSLIEFVNDGGILRTENDIPDWFHEQLKTEEKVLKTKSKDKGSSAHGGTCSPINIVLPAQTLSSPTPATTPATAPDMPPSSTLRCKRLDISGPRDVAVKKYSVWHASKVDGYDLENDYRKACQVALENGLDLQQIVNRPDPNFFIEREVKIGTAHRFVDDIIEWVENYRVDGSL</sequence>